<sequence>MRKQFYNLCQQSFWLAMQAGGEDETSDSIAQITDNHP</sequence>
<evidence type="ECO:0000313" key="2">
    <source>
        <dbReference type="Proteomes" id="UP000254340"/>
    </source>
</evidence>
<organism evidence="1 2">
    <name type="scientific">Klebsiella pneumoniae</name>
    <dbReference type="NCBI Taxonomy" id="573"/>
    <lineage>
        <taxon>Bacteria</taxon>
        <taxon>Pseudomonadati</taxon>
        <taxon>Pseudomonadota</taxon>
        <taxon>Gammaproteobacteria</taxon>
        <taxon>Enterobacterales</taxon>
        <taxon>Enterobacteriaceae</taxon>
        <taxon>Klebsiella/Raoultella group</taxon>
        <taxon>Klebsiella</taxon>
        <taxon>Klebsiella pneumoniae complex</taxon>
    </lineage>
</organism>
<dbReference type="Proteomes" id="UP000254340">
    <property type="component" value="Unassembled WGS sequence"/>
</dbReference>
<evidence type="ECO:0000313" key="1">
    <source>
        <dbReference type="EMBL" id="STT72534.1"/>
    </source>
</evidence>
<reference evidence="1 2" key="1">
    <citation type="submission" date="2018-06" db="EMBL/GenBank/DDBJ databases">
        <authorList>
            <consortium name="Pathogen Informatics"/>
            <person name="Doyle S."/>
        </authorList>
    </citation>
    <scope>NUCLEOTIDE SEQUENCE [LARGE SCALE GENOMIC DNA]</scope>
    <source>
        <strain evidence="1 2">NCTC5047</strain>
    </source>
</reference>
<gene>
    <name evidence="1" type="ORF">NCTC5047_00216</name>
</gene>
<proteinExistence type="predicted"/>
<accession>A0A377X9T6</accession>
<dbReference type="AlphaFoldDB" id="A0A377X9T6"/>
<dbReference type="EMBL" id="UGLH01000004">
    <property type="protein sequence ID" value="STT72534.1"/>
    <property type="molecule type" value="Genomic_DNA"/>
</dbReference>
<name>A0A377X9T6_KLEPN</name>
<protein>
    <submittedName>
        <fullName evidence="1">Uncharacterized protein</fullName>
    </submittedName>
</protein>